<dbReference type="Pfam" id="PF13516">
    <property type="entry name" value="LRR_6"/>
    <property type="match status" value="2"/>
</dbReference>
<dbReference type="InParanoid" id="C3YKZ3"/>
<dbReference type="InterPro" id="IPR001611">
    <property type="entry name" value="Leu-rich_rpt"/>
</dbReference>
<reference evidence="3" key="1">
    <citation type="journal article" date="2008" name="Nature">
        <title>The amphioxus genome and the evolution of the chordate karyotype.</title>
        <authorList>
            <consortium name="US DOE Joint Genome Institute (JGI-PGF)"/>
            <person name="Putnam N.H."/>
            <person name="Butts T."/>
            <person name="Ferrier D.E.K."/>
            <person name="Furlong R.F."/>
            <person name="Hellsten U."/>
            <person name="Kawashima T."/>
            <person name="Robinson-Rechavi M."/>
            <person name="Shoguchi E."/>
            <person name="Terry A."/>
            <person name="Yu J.-K."/>
            <person name="Benito-Gutierrez E.L."/>
            <person name="Dubchak I."/>
            <person name="Garcia-Fernandez J."/>
            <person name="Gibson-Brown J.J."/>
            <person name="Grigoriev I.V."/>
            <person name="Horton A.C."/>
            <person name="de Jong P.J."/>
            <person name="Jurka J."/>
            <person name="Kapitonov V.V."/>
            <person name="Kohara Y."/>
            <person name="Kuroki Y."/>
            <person name="Lindquist E."/>
            <person name="Lucas S."/>
            <person name="Osoegawa K."/>
            <person name="Pennacchio L.A."/>
            <person name="Salamov A.A."/>
            <person name="Satou Y."/>
            <person name="Sauka-Spengler T."/>
            <person name="Schmutz J."/>
            <person name="Shin-I T."/>
            <person name="Toyoda A."/>
            <person name="Bronner-Fraser M."/>
            <person name="Fujiyama A."/>
            <person name="Holland L.Z."/>
            <person name="Holland P.W.H."/>
            <person name="Satoh N."/>
            <person name="Rokhsar D.S."/>
        </authorList>
    </citation>
    <scope>NUCLEOTIDE SEQUENCE [LARGE SCALE GENOMIC DNA]</scope>
    <source>
        <strain evidence="3">S238N-H82</strain>
        <tissue evidence="3">Testes</tissue>
    </source>
</reference>
<evidence type="ECO:0000256" key="1">
    <source>
        <dbReference type="SAM" id="MobiDB-lite"/>
    </source>
</evidence>
<dbReference type="SMART" id="SM00368">
    <property type="entry name" value="LRR_RI"/>
    <property type="match status" value="4"/>
</dbReference>
<dbReference type="eggNOG" id="KOG4308">
    <property type="taxonomic scope" value="Eukaryota"/>
</dbReference>
<evidence type="ECO:0000259" key="2">
    <source>
        <dbReference type="PROSITE" id="PS50209"/>
    </source>
</evidence>
<gene>
    <name evidence="3" type="ORF">BRAFLDRAFT_93547</name>
</gene>
<dbReference type="GO" id="GO:0042981">
    <property type="term" value="P:regulation of apoptotic process"/>
    <property type="evidence" value="ECO:0007669"/>
    <property type="project" value="InterPro"/>
</dbReference>
<dbReference type="PANTHER" id="PTHR24113">
    <property type="entry name" value="RAN GTPASE-ACTIVATING PROTEIN 1"/>
    <property type="match status" value="1"/>
</dbReference>
<dbReference type="CDD" id="cd01671">
    <property type="entry name" value="CARD"/>
    <property type="match status" value="1"/>
</dbReference>
<evidence type="ECO:0000313" key="3">
    <source>
        <dbReference type="EMBL" id="EEN58984.1"/>
    </source>
</evidence>
<dbReference type="InterPro" id="IPR027038">
    <property type="entry name" value="RanGap"/>
</dbReference>
<dbReference type="GO" id="GO:0005096">
    <property type="term" value="F:GTPase activator activity"/>
    <property type="evidence" value="ECO:0007669"/>
    <property type="project" value="InterPro"/>
</dbReference>
<feature type="compositionally biased region" description="Acidic residues" evidence="1">
    <location>
        <begin position="157"/>
        <end position="194"/>
    </location>
</feature>
<feature type="domain" description="CARD" evidence="2">
    <location>
        <begin position="1"/>
        <end position="93"/>
    </location>
</feature>
<dbReference type="PANTHER" id="PTHR24113:SF15">
    <property type="entry name" value="NACHT DOMAIN-CONTAINING PROTEIN"/>
    <property type="match status" value="1"/>
</dbReference>
<sequence>MDFKNLDLLDQYQTVIANSLPISAFNAVLEDLYFHEIVTDDEQEYILSSPTREERVNDLVDILKGKDDDDFYRFRKALQEAGCDHLANLLHEKEKKPKLPIIPHPSDSSLEGDDVLLMDDLVSLREEQGSEESVEDLGVYNDAYEEEEEESDRKGEDQEEVTEGEVEESEEDREVEDSEDEETDVSEEDAEDDEASRYLTPTARENWYAHISDFFWDEPKRGQALMDTWYNYRLVVVHLLEDEFFWDPLCSYWSKERRRLPSTLTQFVVHCVKHGKELCEYTNCESRASFYNTLGQKLQSLPNIQAMMKVSDMSQTADLVMSFQELTDKDMSALCRLFYIMTDLKVMEVDGNKFSGKGALAIAQTLRHAPNLERFSISGIKVRDAGAKALMTKLCFLENLTHVEFSGCKLSDKAGVSLASRLKDIENLEVLNLGCNCLGDDAACELAQAFSKTKKMQKVLLHYNKISSDGALSVVGSLKNMPELRQFGIGGNPTTATCLTAFSDYIEYLEDYVNLRFLTLYYTADIEERIVEILKKFINKHSARVDEGVSTSYLYDGMAGSGSEEQREKEWEKVKEALLSTNGITMRTEFADLQIQLLEDREAK</sequence>
<name>C3YKZ3_BRAFL</name>
<dbReference type="AlphaFoldDB" id="C3YKZ3"/>
<dbReference type="Pfam" id="PF00619">
    <property type="entry name" value="CARD"/>
    <property type="match status" value="1"/>
</dbReference>
<dbReference type="SUPFAM" id="SSF47986">
    <property type="entry name" value="DEATH domain"/>
    <property type="match status" value="1"/>
</dbReference>
<dbReference type="SUPFAM" id="SSF52047">
    <property type="entry name" value="RNI-like"/>
    <property type="match status" value="1"/>
</dbReference>
<dbReference type="InterPro" id="IPR032675">
    <property type="entry name" value="LRR_dom_sf"/>
</dbReference>
<organism>
    <name type="scientific">Branchiostoma floridae</name>
    <name type="common">Florida lancelet</name>
    <name type="synonym">Amphioxus</name>
    <dbReference type="NCBI Taxonomy" id="7739"/>
    <lineage>
        <taxon>Eukaryota</taxon>
        <taxon>Metazoa</taxon>
        <taxon>Chordata</taxon>
        <taxon>Cephalochordata</taxon>
        <taxon>Leptocardii</taxon>
        <taxon>Amphioxiformes</taxon>
        <taxon>Branchiostomatidae</taxon>
        <taxon>Branchiostoma</taxon>
    </lineage>
</organism>
<dbReference type="PROSITE" id="PS50209">
    <property type="entry name" value="CARD"/>
    <property type="match status" value="1"/>
</dbReference>
<protein>
    <recommendedName>
        <fullName evidence="2">CARD domain-containing protein</fullName>
    </recommendedName>
</protein>
<dbReference type="SMART" id="SM00114">
    <property type="entry name" value="CARD"/>
    <property type="match status" value="1"/>
</dbReference>
<accession>C3YKZ3</accession>
<dbReference type="InterPro" id="IPR011029">
    <property type="entry name" value="DEATH-like_dom_sf"/>
</dbReference>
<feature type="region of interest" description="Disordered" evidence="1">
    <location>
        <begin position="126"/>
        <end position="199"/>
    </location>
</feature>
<dbReference type="InterPro" id="IPR001315">
    <property type="entry name" value="CARD"/>
</dbReference>
<dbReference type="EMBL" id="GG666525">
    <property type="protein sequence ID" value="EEN58984.1"/>
    <property type="molecule type" value="Genomic_DNA"/>
</dbReference>
<proteinExistence type="predicted"/>
<dbReference type="Gene3D" id="3.80.10.10">
    <property type="entry name" value="Ribonuclease Inhibitor"/>
    <property type="match status" value="1"/>
</dbReference>
<dbReference type="Gene3D" id="1.10.533.10">
    <property type="entry name" value="Death Domain, Fas"/>
    <property type="match status" value="1"/>
</dbReference>